<evidence type="ECO:0000256" key="4">
    <source>
        <dbReference type="ARBA" id="ARBA00022475"/>
    </source>
</evidence>
<dbReference type="Proteomes" id="UP000765891">
    <property type="component" value="Unassembled WGS sequence"/>
</dbReference>
<dbReference type="GO" id="GO:1903785">
    <property type="term" value="P:L-valine transmembrane transport"/>
    <property type="evidence" value="ECO:0007669"/>
    <property type="project" value="TreeGrafter"/>
</dbReference>
<dbReference type="GO" id="GO:0005886">
    <property type="term" value="C:plasma membrane"/>
    <property type="evidence" value="ECO:0007669"/>
    <property type="project" value="UniProtKB-SubCell"/>
</dbReference>
<evidence type="ECO:0000256" key="7">
    <source>
        <dbReference type="ARBA" id="ARBA00023136"/>
    </source>
</evidence>
<feature type="transmembrane region" description="Helical" evidence="8">
    <location>
        <begin position="137"/>
        <end position="165"/>
    </location>
</feature>
<reference evidence="10" key="3">
    <citation type="submission" date="2021-03" db="EMBL/GenBank/DDBJ databases">
        <title>Genomic Encyclopedia of Type Strains, Phase IV (KMG-IV): sequencing the most valuable type-strain genomes for metagenomic binning, comparative biology and taxonomic classification.</title>
        <authorList>
            <person name="Goeker M."/>
        </authorList>
    </citation>
    <scope>NUCLEOTIDE SEQUENCE</scope>
    <source>
        <strain evidence="10">DSM 22443</strain>
    </source>
</reference>
<keyword evidence="11" id="KW-1185">Reference proteome</keyword>
<keyword evidence="6 8" id="KW-1133">Transmembrane helix</keyword>
<evidence type="ECO:0000313" key="10">
    <source>
        <dbReference type="EMBL" id="MBP1955902.1"/>
    </source>
</evidence>
<protein>
    <submittedName>
        <fullName evidence="9 10">Transporter</fullName>
    </submittedName>
</protein>
<organism evidence="9 11">
    <name type="scientific">Halarchaeum rubridurum</name>
    <dbReference type="NCBI Taxonomy" id="489911"/>
    <lineage>
        <taxon>Archaea</taxon>
        <taxon>Methanobacteriati</taxon>
        <taxon>Methanobacteriota</taxon>
        <taxon>Stenosarchaea group</taxon>
        <taxon>Halobacteria</taxon>
        <taxon>Halobacteriales</taxon>
        <taxon>Halobacteriaceae</taxon>
    </lineage>
</organism>
<evidence type="ECO:0000256" key="1">
    <source>
        <dbReference type="ARBA" id="ARBA00004651"/>
    </source>
</evidence>
<comment type="similarity">
    <text evidence="2">Belongs to the AzlC family.</text>
</comment>
<gene>
    <name evidence="9" type="ORF">GCM10009017_26490</name>
    <name evidence="10" type="ORF">J2752_002833</name>
</gene>
<dbReference type="RefSeq" id="WP_188873072.1">
    <property type="nucleotide sequence ID" value="NZ_BMOO01000008.1"/>
</dbReference>
<name>A0A830G4J2_9EURY</name>
<feature type="transmembrane region" description="Helical" evidence="8">
    <location>
        <begin position="20"/>
        <end position="41"/>
    </location>
</feature>
<feature type="transmembrane region" description="Helical" evidence="8">
    <location>
        <begin position="196"/>
        <end position="219"/>
    </location>
</feature>
<dbReference type="PANTHER" id="PTHR34979">
    <property type="entry name" value="INNER MEMBRANE PROTEIN YGAZ"/>
    <property type="match status" value="1"/>
</dbReference>
<reference evidence="9" key="1">
    <citation type="journal article" date="2014" name="Int. J. Syst. Evol. Microbiol.">
        <title>Complete genome sequence of Corynebacterium casei LMG S-19264T (=DSM 44701T), isolated from a smear-ripened cheese.</title>
        <authorList>
            <consortium name="US DOE Joint Genome Institute (JGI-PGF)"/>
            <person name="Walter F."/>
            <person name="Albersmeier A."/>
            <person name="Kalinowski J."/>
            <person name="Ruckert C."/>
        </authorList>
    </citation>
    <scope>NUCLEOTIDE SEQUENCE</scope>
    <source>
        <strain evidence="9">JCM 16108</strain>
    </source>
</reference>
<dbReference type="InterPro" id="IPR011606">
    <property type="entry name" value="Brnchd-chn_aa_trnsp_permease"/>
</dbReference>
<evidence type="ECO:0000313" key="11">
    <source>
        <dbReference type="Proteomes" id="UP000614609"/>
    </source>
</evidence>
<reference evidence="9" key="2">
    <citation type="submission" date="2020-09" db="EMBL/GenBank/DDBJ databases">
        <authorList>
            <person name="Sun Q."/>
            <person name="Ohkuma M."/>
        </authorList>
    </citation>
    <scope>NUCLEOTIDE SEQUENCE</scope>
    <source>
        <strain evidence="9">JCM 16108</strain>
    </source>
</reference>
<dbReference type="EMBL" id="BMOO01000008">
    <property type="protein sequence ID" value="GGM75265.1"/>
    <property type="molecule type" value="Genomic_DNA"/>
</dbReference>
<keyword evidence="4" id="KW-1003">Cell membrane</keyword>
<dbReference type="Pfam" id="PF03591">
    <property type="entry name" value="AzlC"/>
    <property type="match status" value="1"/>
</dbReference>
<evidence type="ECO:0000313" key="9">
    <source>
        <dbReference type="EMBL" id="GGM75265.1"/>
    </source>
</evidence>
<keyword evidence="5 8" id="KW-0812">Transmembrane</keyword>
<accession>A0A830G4J2</accession>
<dbReference type="PANTHER" id="PTHR34979:SF1">
    <property type="entry name" value="INNER MEMBRANE PROTEIN YGAZ"/>
    <property type="match status" value="1"/>
</dbReference>
<keyword evidence="7 8" id="KW-0472">Membrane</keyword>
<feature type="transmembrane region" description="Helical" evidence="8">
    <location>
        <begin position="53"/>
        <end position="72"/>
    </location>
</feature>
<evidence type="ECO:0000256" key="2">
    <source>
        <dbReference type="ARBA" id="ARBA00010735"/>
    </source>
</evidence>
<dbReference type="AlphaFoldDB" id="A0A830G4J2"/>
<feature type="transmembrane region" description="Helical" evidence="8">
    <location>
        <begin position="78"/>
        <end position="99"/>
    </location>
</feature>
<evidence type="ECO:0000256" key="6">
    <source>
        <dbReference type="ARBA" id="ARBA00022989"/>
    </source>
</evidence>
<sequence>MVEDNESERAEFSRKGLGAGVRQSTPIALGVFTYGIVFGVLARQSSLGLSEAVLMSASVFAASAQFVVLDLWKSPLPVIAIVVTTVAVNLRHLLMGASIQPWLKRLTPRKTYGMLYFLNDESWGLTMRARSNGENDAAFLLGSGLIVFIAWISSTALGVSIGGLIQNPARYGLDMAFIAVCIALLAGVWDGREDAVPVGIAALVALVSSVVVSGNWYIIVGGLTGSIAGVVRDEYV</sequence>
<comment type="subcellular location">
    <subcellularLocation>
        <location evidence="1">Cell membrane</location>
        <topology evidence="1">Multi-pass membrane protein</topology>
    </subcellularLocation>
</comment>
<feature type="transmembrane region" description="Helical" evidence="8">
    <location>
        <begin position="171"/>
        <end position="189"/>
    </location>
</feature>
<evidence type="ECO:0000256" key="5">
    <source>
        <dbReference type="ARBA" id="ARBA00022692"/>
    </source>
</evidence>
<keyword evidence="3" id="KW-0813">Transport</keyword>
<evidence type="ECO:0000256" key="8">
    <source>
        <dbReference type="SAM" id="Phobius"/>
    </source>
</evidence>
<dbReference type="Proteomes" id="UP000614609">
    <property type="component" value="Unassembled WGS sequence"/>
</dbReference>
<comment type="caution">
    <text evidence="9">The sequence shown here is derived from an EMBL/GenBank/DDBJ whole genome shotgun (WGS) entry which is preliminary data.</text>
</comment>
<dbReference type="EMBL" id="JAGGKO010000008">
    <property type="protein sequence ID" value="MBP1955902.1"/>
    <property type="molecule type" value="Genomic_DNA"/>
</dbReference>
<evidence type="ECO:0000256" key="3">
    <source>
        <dbReference type="ARBA" id="ARBA00022448"/>
    </source>
</evidence>
<proteinExistence type="inferred from homology"/>
<dbReference type="OrthoDB" id="170360at2157"/>